<dbReference type="InterPro" id="IPR027272">
    <property type="entry name" value="Piezo"/>
</dbReference>
<reference evidence="3 4" key="1">
    <citation type="journal article" date="2007" name="Science">
        <title>Sea anemone genome reveals ancestral eumetazoan gene repertoire and genomic organization.</title>
        <authorList>
            <person name="Putnam N.H."/>
            <person name="Srivastava M."/>
            <person name="Hellsten U."/>
            <person name="Dirks B."/>
            <person name="Chapman J."/>
            <person name="Salamov A."/>
            <person name="Terry A."/>
            <person name="Shapiro H."/>
            <person name="Lindquist E."/>
            <person name="Kapitonov V.V."/>
            <person name="Jurka J."/>
            <person name="Genikhovich G."/>
            <person name="Grigoriev I.V."/>
            <person name="Lucas S.M."/>
            <person name="Steele R.E."/>
            <person name="Finnerty J.R."/>
            <person name="Technau U."/>
            <person name="Martindale M.Q."/>
            <person name="Rokhsar D.S."/>
        </authorList>
    </citation>
    <scope>NUCLEOTIDE SEQUENCE [LARGE SCALE GENOMIC DNA]</scope>
    <source>
        <strain evidence="4">CH2 X CH6</strain>
    </source>
</reference>
<keyword evidence="1" id="KW-1133">Transmembrane helix</keyword>
<dbReference type="EMBL" id="DS469520">
    <property type="protein sequence ID" value="EDO47371.1"/>
    <property type="molecule type" value="Genomic_DNA"/>
</dbReference>
<dbReference type="GO" id="GO:0016020">
    <property type="term" value="C:membrane"/>
    <property type="evidence" value="ECO:0007669"/>
    <property type="project" value="InterPro"/>
</dbReference>
<dbReference type="PANTHER" id="PTHR47049">
    <property type="entry name" value="PIEZO-TYPE MECHANOSENSITIVE ION CHANNEL HOMOLOG"/>
    <property type="match status" value="1"/>
</dbReference>
<feature type="non-terminal residue" evidence="3">
    <location>
        <position position="366"/>
    </location>
</feature>
<gene>
    <name evidence="3" type="ORF">NEMVEDRAFT_v1g86759</name>
</gene>
<evidence type="ECO:0000256" key="1">
    <source>
        <dbReference type="SAM" id="Phobius"/>
    </source>
</evidence>
<proteinExistence type="predicted"/>
<protein>
    <recommendedName>
        <fullName evidence="2">Piezo TM25-28 domain-containing protein</fullName>
    </recommendedName>
</protein>
<accession>A7RMM5</accession>
<evidence type="ECO:0000259" key="2">
    <source>
        <dbReference type="Pfam" id="PF15917"/>
    </source>
</evidence>
<dbReference type="STRING" id="45351.A7RMM5"/>
<dbReference type="HOGENOM" id="CLU_757761_0_0_1"/>
<feature type="transmembrane region" description="Helical" evidence="1">
    <location>
        <begin position="216"/>
        <end position="242"/>
    </location>
</feature>
<dbReference type="InterPro" id="IPR031805">
    <property type="entry name" value="Piezo_TM25-28"/>
</dbReference>
<evidence type="ECO:0000313" key="3">
    <source>
        <dbReference type="EMBL" id="EDO47371.1"/>
    </source>
</evidence>
<keyword evidence="1" id="KW-0472">Membrane</keyword>
<feature type="domain" description="Piezo TM25-28" evidence="2">
    <location>
        <begin position="188"/>
        <end position="364"/>
    </location>
</feature>
<dbReference type="AlphaFoldDB" id="A7RMM5"/>
<dbReference type="Proteomes" id="UP000001593">
    <property type="component" value="Unassembled WGS sequence"/>
</dbReference>
<keyword evidence="1" id="KW-0812">Transmembrane</keyword>
<feature type="transmembrane region" description="Helical" evidence="1">
    <location>
        <begin position="263"/>
        <end position="286"/>
    </location>
</feature>
<evidence type="ECO:0000313" key="4">
    <source>
        <dbReference type="Proteomes" id="UP000001593"/>
    </source>
</evidence>
<organism evidence="3 4">
    <name type="scientific">Nematostella vectensis</name>
    <name type="common">Starlet sea anemone</name>
    <dbReference type="NCBI Taxonomy" id="45351"/>
    <lineage>
        <taxon>Eukaryota</taxon>
        <taxon>Metazoa</taxon>
        <taxon>Cnidaria</taxon>
        <taxon>Anthozoa</taxon>
        <taxon>Hexacorallia</taxon>
        <taxon>Actiniaria</taxon>
        <taxon>Edwardsiidae</taxon>
        <taxon>Nematostella</taxon>
    </lineage>
</organism>
<feature type="transmembrane region" description="Helical" evidence="1">
    <location>
        <begin position="84"/>
        <end position="104"/>
    </location>
</feature>
<dbReference type="OMA" id="TTHISIF"/>
<dbReference type="Pfam" id="PF15917">
    <property type="entry name" value="Piezo_TM25-28"/>
    <property type="match status" value="1"/>
</dbReference>
<dbReference type="PANTHER" id="PTHR47049:SF2">
    <property type="entry name" value="PIEZO-TYPE MECHANOSENSITIVE ION CHANNEL HOMOLOG"/>
    <property type="match status" value="1"/>
</dbReference>
<dbReference type="eggNOG" id="KOG1893">
    <property type="taxonomic scope" value="Eukaryota"/>
</dbReference>
<dbReference type="GO" id="GO:0008381">
    <property type="term" value="F:mechanosensitive monoatomic ion channel activity"/>
    <property type="evidence" value="ECO:0007669"/>
    <property type="project" value="InterPro"/>
</dbReference>
<sequence>LYRIRRNLMEPEPGILFESASRQKADDDMLQCVKYLFNRFFYHFGWEVSLVVMVVNMAVRCDVTSVIYALWLGSFLALGRQSSAVIWPVYVGFLAFLLPVQYLLVLGWPPGLCLAYPWTKVLDPNLSHWLYLTDVSFPSDPKLLLGDFFQLLFACCQENVYGLERYSWTAEETEQSRQTRRGSRVKFSTPDFMWNITWLDFCKVTLFQHMYWVTLAVVYITVQSTVSIFNFGFILWCFFFLWHGQALYLQPRKKLLRLWKLFICYNYLTLLAKVCLQVVACVWQDYVTQYTSNCLPLQLLSMFCLRNSTYSGKPQTGMDCVAPDDTGLAMDCACFTFLLTQYRIFTSEYFRHVVRDHREQSEMAYR</sequence>
<feature type="transmembrane region" description="Helical" evidence="1">
    <location>
        <begin position="48"/>
        <end position="72"/>
    </location>
</feature>
<dbReference type="InParanoid" id="A7RMM5"/>
<keyword evidence="4" id="KW-1185">Reference proteome</keyword>
<name>A7RMM5_NEMVE</name>
<dbReference type="PhylomeDB" id="A7RMM5"/>